<evidence type="ECO:0000256" key="9">
    <source>
        <dbReference type="ARBA" id="ARBA00023049"/>
    </source>
</evidence>
<dbReference type="Gene3D" id="2.110.10.10">
    <property type="entry name" value="Hemopexin-like domain"/>
    <property type="match status" value="1"/>
</dbReference>
<evidence type="ECO:0000256" key="1">
    <source>
        <dbReference type="ARBA" id="ARBA00010370"/>
    </source>
</evidence>
<dbReference type="AlphaFoldDB" id="A0A7R9EG27"/>
<name>A0A7R9EG27_9NEOP</name>
<feature type="binding site" evidence="13">
    <location>
        <position position="470"/>
    </location>
    <ligand>
        <name>Ca(2+)</name>
        <dbReference type="ChEBI" id="CHEBI:29108"/>
        <label>4</label>
    </ligand>
</feature>
<evidence type="ECO:0000313" key="18">
    <source>
        <dbReference type="EMBL" id="CAD7432924.1"/>
    </source>
</evidence>
<sequence>MIGRRGGGVKEVIPLRAANKSRSEENSRRRVSVVIHNGAGRVQKELYPHLCGGRAETTKVKKILHRLNRTLNPDPNRQTSPGEIDALSNVPTGNTPRLLTVLFCCPGSRWRVKALTYRISKYPSTSRLNKEDVDKELNNAFNVWAGVTDLSFTQKDSGQVHIEIRFEKGEHGDGDPFDGPGGTLAHAYFPVYGGDAHFDDAETWTIQSYRESVIITQALSLSLTGTNLFQVAAHEFGHSLGLSHSDVKSALMAPFYRGYEPIFKLDQDDVQGIQERSGRPSKARVLLACSGLRGVSNRFIAASLTSRPTSHLTPLSRELEETRLDSHVLREQRAEYSGGSQQYIARHVITSLFWRTLRLLFLAVTRSRPDDLEAVPLFQALYGKKSKGGSDDHTTSSTTEQSGRDGEGVNSEEDPILCKDGSVDTMFNSAEGVTYVFKGDNYWKLTADGVAANYPRLITRSWKGLPGNMDAAFTYRNGKTYFFKGDQYWRYIGKKMDGEYPKPISVDAAMVWGGNGKIYFYKGSKFWRFDPSQRPPVKSTYPKPISNWEGIPDNVDAALQYTNGYTYFFKGNAYYRFNDRTFAVDTADPAFPRSAGHWWFGCTTQTSGTYKPGNRPGFSWYTHSGEDEGAAAVDNNEQRDRADSHDSDVDDLILDAGTRCGDNIPPIVTEGITSHYLGTRCGDNIPPIVTGGITSLYLGTRCGDNIPPIVTGGITSHYLGASRSCRGNNTHLCKVNLLGASRSCRGNNTHLCQVNLLGASCSCRGNNTHLCQVNLLGASRSCRGNNTHLCQVNLLGASRSCRGNNTHLCQVNSLWVSGNARSQNPDHPGTVGGEPNFYQHLNRHISEFWKVIESSEL</sequence>
<keyword evidence="5" id="KW-0677">Repeat</keyword>
<feature type="repeat" description="Hemopexin" evidence="15">
    <location>
        <begin position="503"/>
        <end position="552"/>
    </location>
</feature>
<dbReference type="InterPro" id="IPR000585">
    <property type="entry name" value="Hemopexin-like_dom"/>
</dbReference>
<feature type="binding site" evidence="13">
    <location>
        <position position="197"/>
    </location>
    <ligand>
        <name>Zn(2+)</name>
        <dbReference type="ChEBI" id="CHEBI:29105"/>
        <label>1</label>
    </ligand>
</feature>
<dbReference type="PANTHER" id="PTHR10201:SF291">
    <property type="entry name" value="MATRIX METALLOPROTEINASE 1, ISOFORM C-RELATED"/>
    <property type="match status" value="1"/>
</dbReference>
<feature type="binding site" evidence="13">
    <location>
        <position position="173"/>
    </location>
    <ligand>
        <name>Zn(2+)</name>
        <dbReference type="ChEBI" id="CHEBI:29105"/>
        <label>1</label>
    </ligand>
</feature>
<dbReference type="InterPro" id="IPR006026">
    <property type="entry name" value="Peptidase_Metallo"/>
</dbReference>
<dbReference type="SUPFAM" id="SSF50923">
    <property type="entry name" value="Hemopexin-like domain"/>
    <property type="match status" value="1"/>
</dbReference>
<feature type="binding site" evidence="13">
    <location>
        <position position="472"/>
    </location>
    <ligand>
        <name>Ca(2+)</name>
        <dbReference type="ChEBI" id="CHEBI:29108"/>
        <label>5</label>
    </ligand>
</feature>
<feature type="domain" description="Peptidase metallopeptidase" evidence="17">
    <location>
        <begin position="106"/>
        <end position="279"/>
    </location>
</feature>
<dbReference type="InterPro" id="IPR018487">
    <property type="entry name" value="Hemopexin-like_repeat"/>
</dbReference>
<dbReference type="SUPFAM" id="SSF55486">
    <property type="entry name" value="Metalloproteases ('zincins'), catalytic domain"/>
    <property type="match status" value="1"/>
</dbReference>
<feature type="repeat" description="Hemopexin" evidence="15">
    <location>
        <begin position="553"/>
        <end position="602"/>
    </location>
</feature>
<keyword evidence="3 13" id="KW-0479">Metal-binding</keyword>
<comment type="similarity">
    <text evidence="1">Belongs to the peptidase M10A family.</text>
</comment>
<dbReference type="GO" id="GO:0004222">
    <property type="term" value="F:metalloendopeptidase activity"/>
    <property type="evidence" value="ECO:0007669"/>
    <property type="project" value="InterPro"/>
</dbReference>
<dbReference type="SMART" id="SM00235">
    <property type="entry name" value="ZnMc"/>
    <property type="match status" value="1"/>
</dbReference>
<keyword evidence="9" id="KW-0482">Metalloprotease</keyword>
<dbReference type="GO" id="GO:0030198">
    <property type="term" value="P:extracellular matrix organization"/>
    <property type="evidence" value="ECO:0007669"/>
    <property type="project" value="TreeGrafter"/>
</dbReference>
<keyword evidence="2" id="KW-0645">Protease</keyword>
<feature type="active site" evidence="12">
    <location>
        <position position="235"/>
    </location>
</feature>
<feature type="binding site" evidence="13">
    <location>
        <position position="556"/>
    </location>
    <ligand>
        <name>Ca(2+)</name>
        <dbReference type="ChEBI" id="CHEBI:29108"/>
        <label>4</label>
    </ligand>
</feature>
<dbReference type="CDD" id="cd04278">
    <property type="entry name" value="ZnMc_MMP"/>
    <property type="match status" value="1"/>
</dbReference>
<dbReference type="InterPro" id="IPR021190">
    <property type="entry name" value="Pept_M10A"/>
</dbReference>
<organism evidence="18">
    <name type="scientific">Timema monikensis</name>
    <dbReference type="NCBI Taxonomy" id="170555"/>
    <lineage>
        <taxon>Eukaryota</taxon>
        <taxon>Metazoa</taxon>
        <taxon>Ecdysozoa</taxon>
        <taxon>Arthropoda</taxon>
        <taxon>Hexapoda</taxon>
        <taxon>Insecta</taxon>
        <taxon>Pterygota</taxon>
        <taxon>Neoptera</taxon>
        <taxon>Polyneoptera</taxon>
        <taxon>Phasmatodea</taxon>
        <taxon>Timematodea</taxon>
        <taxon>Timematoidea</taxon>
        <taxon>Timematidae</taxon>
        <taxon>Timema</taxon>
    </lineage>
</organism>
<evidence type="ECO:0000256" key="4">
    <source>
        <dbReference type="ARBA" id="ARBA00022729"/>
    </source>
</evidence>
<feature type="modified residue" description="Phosphotyrosine; by PKDCC" evidence="14">
    <location>
        <position position="500"/>
    </location>
</feature>
<keyword evidence="10" id="KW-0865">Zymogen</keyword>
<feature type="binding site" evidence="13">
    <location>
        <position position="202"/>
    </location>
    <ligand>
        <name>Ca(2+)</name>
        <dbReference type="ChEBI" id="CHEBI:29108"/>
        <label>3</label>
    </ligand>
</feature>
<feature type="binding site" evidence="13">
    <location>
        <position position="202"/>
    </location>
    <ligand>
        <name>Ca(2+)</name>
        <dbReference type="ChEBI" id="CHEBI:29108"/>
        <label>1</label>
    </ligand>
</feature>
<feature type="repeat" description="Hemopexin" evidence="15">
    <location>
        <begin position="420"/>
        <end position="465"/>
    </location>
</feature>
<reference evidence="18" key="1">
    <citation type="submission" date="2020-11" db="EMBL/GenBank/DDBJ databases">
        <authorList>
            <person name="Tran Van P."/>
        </authorList>
    </citation>
    <scope>NUCLEOTIDE SEQUENCE</scope>
</reference>
<feature type="binding site" evidence="13">
    <location>
        <position position="252"/>
    </location>
    <ligand>
        <name>Zn(2+)</name>
        <dbReference type="ChEBI" id="CHEBI:29105"/>
        <label>2</label>
        <note>catalytic</note>
    </ligand>
</feature>
<feature type="binding site" evidence="13">
    <location>
        <position position="244"/>
    </location>
    <ligand>
        <name>Zn(2+)</name>
        <dbReference type="ChEBI" id="CHEBI:29105"/>
        <label>2</label>
        <note>catalytic</note>
    </ligand>
</feature>
<dbReference type="Pfam" id="PF00045">
    <property type="entry name" value="Hemopexin"/>
    <property type="match status" value="3"/>
</dbReference>
<evidence type="ECO:0000256" key="14">
    <source>
        <dbReference type="PIRSR" id="PIRSR621190-4"/>
    </source>
</evidence>
<feature type="binding site" evidence="13">
    <location>
        <position position="234"/>
    </location>
    <ligand>
        <name>Zn(2+)</name>
        <dbReference type="ChEBI" id="CHEBI:29105"/>
        <label>2</label>
        <note>catalytic</note>
    </ligand>
</feature>
<dbReference type="InterPro" id="IPR024079">
    <property type="entry name" value="MetalloPept_cat_dom_sf"/>
</dbReference>
<protein>
    <recommendedName>
        <fullName evidence="17">Peptidase metallopeptidase domain-containing protein</fullName>
    </recommendedName>
</protein>
<feature type="binding site" evidence="13">
    <location>
        <position position="178"/>
    </location>
    <ligand>
        <name>Ca(2+)</name>
        <dbReference type="ChEBI" id="CHEBI:29108"/>
        <label>3</label>
    </ligand>
</feature>
<dbReference type="GO" id="GO:0005615">
    <property type="term" value="C:extracellular space"/>
    <property type="evidence" value="ECO:0007669"/>
    <property type="project" value="TreeGrafter"/>
</dbReference>
<dbReference type="PRINTS" id="PR00138">
    <property type="entry name" value="MATRIXIN"/>
</dbReference>
<evidence type="ECO:0000256" key="12">
    <source>
        <dbReference type="PIRSR" id="PIRSR621190-1"/>
    </source>
</evidence>
<accession>A0A7R9EG27</accession>
<feature type="binding site" evidence="13">
    <location>
        <position position="195"/>
    </location>
    <ligand>
        <name>Ca(2+)</name>
        <dbReference type="ChEBI" id="CHEBI:29108"/>
        <label>2</label>
    </ligand>
</feature>
<keyword evidence="4" id="KW-0732">Signal</keyword>
<feature type="binding site" evidence="13">
    <location>
        <position position="179"/>
    </location>
    <ligand>
        <name>Ca(2+)</name>
        <dbReference type="ChEBI" id="CHEBI:29108"/>
        <label>3</label>
    </ligand>
</feature>
<dbReference type="CDD" id="cd00094">
    <property type="entry name" value="HX"/>
    <property type="match status" value="1"/>
</dbReference>
<dbReference type="GO" id="GO:0008270">
    <property type="term" value="F:zinc ion binding"/>
    <property type="evidence" value="ECO:0007669"/>
    <property type="project" value="InterPro"/>
</dbReference>
<dbReference type="PROSITE" id="PS51642">
    <property type="entry name" value="HEMOPEXIN_2"/>
    <property type="match status" value="4"/>
</dbReference>
<feature type="binding site" evidence="13">
    <location>
        <position position="200"/>
    </location>
    <ligand>
        <name>Ca(2+)</name>
        <dbReference type="ChEBI" id="CHEBI:29108"/>
        <label>1</label>
    </ligand>
</feature>
<feature type="binding site" evidence="13">
    <location>
        <position position="509"/>
    </location>
    <ligand>
        <name>Ca(2+)</name>
        <dbReference type="ChEBI" id="CHEBI:29108"/>
        <label>5</label>
    </ligand>
</feature>
<keyword evidence="6" id="KW-0378">Hydrolase</keyword>
<evidence type="ECO:0000256" key="2">
    <source>
        <dbReference type="ARBA" id="ARBA00022670"/>
    </source>
</evidence>
<dbReference type="InterPro" id="IPR036375">
    <property type="entry name" value="Hemopexin-like_dom_sf"/>
</dbReference>
<dbReference type="FunFam" id="2.110.10.10:FF:000007">
    <property type="entry name" value="stromelysin-3 isoform X2"/>
    <property type="match status" value="1"/>
</dbReference>
<evidence type="ECO:0000256" key="11">
    <source>
        <dbReference type="ARBA" id="ARBA00023157"/>
    </source>
</evidence>
<feature type="binding site" evidence="13">
    <location>
        <position position="193"/>
    </location>
    <ligand>
        <name>Ca(2+)</name>
        <dbReference type="ChEBI" id="CHEBI:29108"/>
        <label>2</label>
    </ligand>
</feature>
<keyword evidence="11" id="KW-1015">Disulfide bond</keyword>
<dbReference type="GO" id="GO:0006508">
    <property type="term" value="P:proteolysis"/>
    <property type="evidence" value="ECO:0007669"/>
    <property type="project" value="UniProtKB-KW"/>
</dbReference>
<evidence type="ECO:0000256" key="3">
    <source>
        <dbReference type="ARBA" id="ARBA00022723"/>
    </source>
</evidence>
<evidence type="ECO:0000259" key="17">
    <source>
        <dbReference type="SMART" id="SM00235"/>
    </source>
</evidence>
<dbReference type="Pfam" id="PF00413">
    <property type="entry name" value="Peptidase_M10"/>
    <property type="match status" value="1"/>
</dbReference>
<feature type="region of interest" description="Disordered" evidence="16">
    <location>
        <begin position="70"/>
        <end position="90"/>
    </location>
</feature>
<evidence type="ECO:0000256" key="10">
    <source>
        <dbReference type="ARBA" id="ARBA00023145"/>
    </source>
</evidence>
<dbReference type="InterPro" id="IPR018486">
    <property type="entry name" value="Hemopexin_CS"/>
</dbReference>
<evidence type="ECO:0000256" key="13">
    <source>
        <dbReference type="PIRSR" id="PIRSR621190-2"/>
    </source>
</evidence>
<dbReference type="EMBL" id="OB795986">
    <property type="protein sequence ID" value="CAD7432924.1"/>
    <property type="molecule type" value="Genomic_DNA"/>
</dbReference>
<feature type="compositionally biased region" description="Polar residues" evidence="16">
    <location>
        <begin position="70"/>
        <end position="81"/>
    </location>
</feature>
<dbReference type="GO" id="GO:0031012">
    <property type="term" value="C:extracellular matrix"/>
    <property type="evidence" value="ECO:0007669"/>
    <property type="project" value="InterPro"/>
</dbReference>
<keyword evidence="8 13" id="KW-0106">Calcium</keyword>
<dbReference type="InterPro" id="IPR001818">
    <property type="entry name" value="Pept_M10_metallopeptidase"/>
</dbReference>
<feature type="binding site" evidence="13">
    <location>
        <position position="186"/>
    </location>
    <ligand>
        <name>Zn(2+)</name>
        <dbReference type="ChEBI" id="CHEBI:29105"/>
        <label>1</label>
    </ligand>
</feature>
<keyword evidence="7 13" id="KW-0862">Zinc</keyword>
<gene>
    <name evidence="18" type="ORF">TMSB3V08_LOCUS9616</name>
</gene>
<dbReference type="SMART" id="SM00120">
    <property type="entry name" value="HX"/>
    <property type="match status" value="4"/>
</dbReference>
<dbReference type="PANTHER" id="PTHR10201">
    <property type="entry name" value="MATRIX METALLOPROTEINASE"/>
    <property type="match status" value="1"/>
</dbReference>
<evidence type="ECO:0000256" key="5">
    <source>
        <dbReference type="ARBA" id="ARBA00022737"/>
    </source>
</evidence>
<feature type="binding site" evidence="13">
    <location>
        <position position="238"/>
    </location>
    <ligand>
        <name>Zn(2+)</name>
        <dbReference type="ChEBI" id="CHEBI:29105"/>
        <label>2</label>
        <note>catalytic</note>
    </ligand>
</feature>
<feature type="region of interest" description="Disordered" evidence="16">
    <location>
        <begin position="385"/>
        <end position="415"/>
    </location>
</feature>
<dbReference type="Gene3D" id="3.40.390.10">
    <property type="entry name" value="Collagenase (Catalytic Domain)"/>
    <property type="match status" value="1"/>
</dbReference>
<feature type="repeat" description="Hemopexin" evidence="15">
    <location>
        <begin position="466"/>
        <end position="501"/>
    </location>
</feature>
<feature type="binding site" evidence="13">
    <location>
        <position position="199"/>
    </location>
    <ligand>
        <name>Ca(2+)</name>
        <dbReference type="ChEBI" id="CHEBI:29108"/>
        <label>3</label>
    </ligand>
</feature>
<dbReference type="InterPro" id="IPR033739">
    <property type="entry name" value="M10A_MMP"/>
</dbReference>
<comment type="cofactor">
    <cofactor evidence="13">
        <name>Ca(2+)</name>
        <dbReference type="ChEBI" id="CHEBI:29108"/>
    </cofactor>
    <text evidence="13">Can bind about 5 Ca(2+) ions per subunit.</text>
</comment>
<dbReference type="GO" id="GO:0030574">
    <property type="term" value="P:collagen catabolic process"/>
    <property type="evidence" value="ECO:0007669"/>
    <property type="project" value="TreeGrafter"/>
</dbReference>
<proteinExistence type="inferred from homology"/>
<evidence type="ECO:0000256" key="7">
    <source>
        <dbReference type="ARBA" id="ARBA00022833"/>
    </source>
</evidence>
<feature type="binding site" evidence="13">
    <location>
        <position position="171"/>
    </location>
    <ligand>
        <name>Zn(2+)</name>
        <dbReference type="ChEBI" id="CHEBI:29105"/>
        <label>1</label>
    </ligand>
</feature>
<feature type="binding site" evidence="13">
    <location>
        <position position="424"/>
    </location>
    <ligand>
        <name>Ca(2+)</name>
        <dbReference type="ChEBI" id="CHEBI:29108"/>
        <label>4</label>
    </ligand>
</feature>
<evidence type="ECO:0000256" key="15">
    <source>
        <dbReference type="PROSITE-ProRule" id="PRU01011"/>
    </source>
</evidence>
<comment type="cofactor">
    <cofactor evidence="13">
        <name>Zn(2+)</name>
        <dbReference type="ChEBI" id="CHEBI:29105"/>
    </cofactor>
    <text evidence="13">Binds 2 Zn(2+) ions per subunit.</text>
</comment>
<evidence type="ECO:0000256" key="16">
    <source>
        <dbReference type="SAM" id="MobiDB-lite"/>
    </source>
</evidence>
<dbReference type="PROSITE" id="PS00024">
    <property type="entry name" value="HEMOPEXIN"/>
    <property type="match status" value="1"/>
</dbReference>
<evidence type="ECO:0000256" key="6">
    <source>
        <dbReference type="ARBA" id="ARBA00022801"/>
    </source>
</evidence>
<evidence type="ECO:0000256" key="8">
    <source>
        <dbReference type="ARBA" id="ARBA00022837"/>
    </source>
</evidence>